<reference evidence="2" key="1">
    <citation type="submission" date="2015-12" db="EMBL/GenBank/DDBJ databases">
        <title>De novo transcriptome assembly of four potential Pierce s Disease insect vectors from Arizona vineyards.</title>
        <authorList>
            <person name="Tassone E.E."/>
        </authorList>
    </citation>
    <scope>NUCLEOTIDE SEQUENCE</scope>
</reference>
<name>A0A1B6DXX0_9HEMI</name>
<feature type="transmembrane region" description="Helical" evidence="1">
    <location>
        <begin position="101"/>
        <end position="123"/>
    </location>
</feature>
<evidence type="ECO:0000313" key="2">
    <source>
        <dbReference type="EMBL" id="JAS30507.1"/>
    </source>
</evidence>
<keyword evidence="1" id="KW-0812">Transmembrane</keyword>
<gene>
    <name evidence="2" type="ORF">g.45911</name>
</gene>
<sequence>MMVKNKPVMNYEQDPQEEIAFLRAEISKLKQQIASFSQNIRKDLTEKEINECKDFVSKYLTHENSNENFTSHQPGYKLVKCLELLKNQYQREVQGGTFYKHLILVSFKIFSIPTLIFSVLYLSTSKLHFIFFFKIISLTKLISTNNFYS</sequence>
<organism evidence="2">
    <name type="scientific">Clastoptera arizonana</name>
    <name type="common">Arizona spittle bug</name>
    <dbReference type="NCBI Taxonomy" id="38151"/>
    <lineage>
        <taxon>Eukaryota</taxon>
        <taxon>Metazoa</taxon>
        <taxon>Ecdysozoa</taxon>
        <taxon>Arthropoda</taxon>
        <taxon>Hexapoda</taxon>
        <taxon>Insecta</taxon>
        <taxon>Pterygota</taxon>
        <taxon>Neoptera</taxon>
        <taxon>Paraneoptera</taxon>
        <taxon>Hemiptera</taxon>
        <taxon>Auchenorrhyncha</taxon>
        <taxon>Cercopoidea</taxon>
        <taxon>Clastopteridae</taxon>
        <taxon>Clastoptera</taxon>
    </lineage>
</organism>
<accession>A0A1B6DXX0</accession>
<keyword evidence="1" id="KW-0472">Membrane</keyword>
<evidence type="ECO:0000256" key="1">
    <source>
        <dbReference type="SAM" id="Phobius"/>
    </source>
</evidence>
<dbReference type="AlphaFoldDB" id="A0A1B6DXX0"/>
<dbReference type="EMBL" id="GEDC01006791">
    <property type="protein sequence ID" value="JAS30507.1"/>
    <property type="molecule type" value="Transcribed_RNA"/>
</dbReference>
<proteinExistence type="predicted"/>
<protein>
    <submittedName>
        <fullName evidence="2">Uncharacterized protein</fullName>
    </submittedName>
</protein>
<keyword evidence="1" id="KW-1133">Transmembrane helix</keyword>